<protein>
    <submittedName>
        <fullName evidence="1">Uncharacterized protein</fullName>
    </submittedName>
</protein>
<comment type="caution">
    <text evidence="1">The sequence shown here is derived from an EMBL/GenBank/DDBJ whole genome shotgun (WGS) entry which is preliminary data.</text>
</comment>
<organism evidence="1 2">
    <name type="scientific">Morganella morganii</name>
    <name type="common">Proteus morganii</name>
    <dbReference type="NCBI Taxonomy" id="582"/>
    <lineage>
        <taxon>Bacteria</taxon>
        <taxon>Pseudomonadati</taxon>
        <taxon>Pseudomonadota</taxon>
        <taxon>Gammaproteobacteria</taxon>
        <taxon>Enterobacterales</taxon>
        <taxon>Morganellaceae</taxon>
        <taxon>Morganella</taxon>
    </lineage>
</organism>
<gene>
    <name evidence="1" type="ORF">CKG00_12145</name>
</gene>
<dbReference type="AlphaFoldDB" id="A0A433ZZC7"/>
<accession>A0A433ZZC7</accession>
<reference evidence="1 2" key="1">
    <citation type="submission" date="2017-08" db="EMBL/GenBank/DDBJ databases">
        <title>Draft genome sequence of pheromone producing symbiont Morganella morganii, of the female New Zealand grass grub Costelytra giveni.</title>
        <authorList>
            <person name="Laugraud A."/>
            <person name="Young S.D."/>
            <person name="Hurst M.H."/>
        </authorList>
    </citation>
    <scope>NUCLEOTIDE SEQUENCE [LARGE SCALE GENOMIC DNA]</scope>
    <source>
        <strain evidence="1 2">MMsCG</strain>
    </source>
</reference>
<sequence length="69" mass="8290">MNSAEVEQICSPNEDVHDIHFVMRDEHHHFIMTLETVLSCLRFAEREGEVPALPLEWWQLLQTRYRQLN</sequence>
<dbReference type="Proteomes" id="UP000286908">
    <property type="component" value="Unassembled WGS sequence"/>
</dbReference>
<evidence type="ECO:0000313" key="1">
    <source>
        <dbReference type="EMBL" id="RUT67475.1"/>
    </source>
</evidence>
<dbReference type="OrthoDB" id="7067870at2"/>
<name>A0A433ZZC7_MORMO</name>
<evidence type="ECO:0000313" key="2">
    <source>
        <dbReference type="Proteomes" id="UP000286908"/>
    </source>
</evidence>
<proteinExistence type="predicted"/>
<dbReference type="EMBL" id="NRQY01000001">
    <property type="protein sequence ID" value="RUT67475.1"/>
    <property type="molecule type" value="Genomic_DNA"/>
</dbReference>